<dbReference type="Proteomes" id="UP000011761">
    <property type="component" value="Unassembled WGS sequence"/>
</dbReference>
<accession>M2N6G8</accession>
<dbReference type="HOGENOM" id="CLU_2183457_0_0_1"/>
<dbReference type="AlphaFoldDB" id="M2N6G8"/>
<dbReference type="KEGG" id="bcom:BAUCODRAFT_345129"/>
<dbReference type="RefSeq" id="XP_007673269.1">
    <property type="nucleotide sequence ID" value="XM_007675079.1"/>
</dbReference>
<dbReference type="GeneID" id="19112433"/>
<feature type="region of interest" description="Disordered" evidence="1">
    <location>
        <begin position="1"/>
        <end position="28"/>
    </location>
</feature>
<gene>
    <name evidence="2" type="ORF">BAUCODRAFT_345129</name>
</gene>
<organism evidence="2 3">
    <name type="scientific">Baudoinia panamericana (strain UAMH 10762)</name>
    <name type="common">Angels' share fungus</name>
    <name type="synonym">Baudoinia compniacensis (strain UAMH 10762)</name>
    <dbReference type="NCBI Taxonomy" id="717646"/>
    <lineage>
        <taxon>Eukaryota</taxon>
        <taxon>Fungi</taxon>
        <taxon>Dikarya</taxon>
        <taxon>Ascomycota</taxon>
        <taxon>Pezizomycotina</taxon>
        <taxon>Dothideomycetes</taxon>
        <taxon>Dothideomycetidae</taxon>
        <taxon>Mycosphaerellales</taxon>
        <taxon>Teratosphaeriaceae</taxon>
        <taxon>Baudoinia</taxon>
    </lineage>
</organism>
<keyword evidence="3" id="KW-1185">Reference proteome</keyword>
<evidence type="ECO:0000313" key="2">
    <source>
        <dbReference type="EMBL" id="EMC99668.1"/>
    </source>
</evidence>
<evidence type="ECO:0000256" key="1">
    <source>
        <dbReference type="SAM" id="MobiDB-lite"/>
    </source>
</evidence>
<sequence length="109" mass="11908">MAAQNVPESATQCYASQTNKRRRRTQVHPNRSIKDGTLALCSVVRAHVNGAASGDPADCSAEGCTTLASSLSHFHSILLGQWVQRARFVCLYLRAAFPRVRYLTSLNCA</sequence>
<reference evidence="2 3" key="1">
    <citation type="journal article" date="2012" name="PLoS Pathog.">
        <title>Diverse lifestyles and strategies of plant pathogenesis encoded in the genomes of eighteen Dothideomycetes fungi.</title>
        <authorList>
            <person name="Ohm R.A."/>
            <person name="Feau N."/>
            <person name="Henrissat B."/>
            <person name="Schoch C.L."/>
            <person name="Horwitz B.A."/>
            <person name="Barry K.W."/>
            <person name="Condon B.J."/>
            <person name="Copeland A.C."/>
            <person name="Dhillon B."/>
            <person name="Glaser F."/>
            <person name="Hesse C.N."/>
            <person name="Kosti I."/>
            <person name="LaButti K."/>
            <person name="Lindquist E.A."/>
            <person name="Lucas S."/>
            <person name="Salamov A.A."/>
            <person name="Bradshaw R.E."/>
            <person name="Ciuffetti L."/>
            <person name="Hamelin R.C."/>
            <person name="Kema G.H.J."/>
            <person name="Lawrence C."/>
            <person name="Scott J.A."/>
            <person name="Spatafora J.W."/>
            <person name="Turgeon B.G."/>
            <person name="de Wit P.J.G.M."/>
            <person name="Zhong S."/>
            <person name="Goodwin S.B."/>
            <person name="Grigoriev I.V."/>
        </authorList>
    </citation>
    <scope>NUCLEOTIDE SEQUENCE [LARGE SCALE GENOMIC DNA]</scope>
    <source>
        <strain evidence="2 3">UAMH 10762</strain>
    </source>
</reference>
<name>M2N6G8_BAUPA</name>
<feature type="compositionally biased region" description="Polar residues" evidence="1">
    <location>
        <begin position="1"/>
        <end position="18"/>
    </location>
</feature>
<proteinExistence type="predicted"/>
<evidence type="ECO:0000313" key="3">
    <source>
        <dbReference type="Proteomes" id="UP000011761"/>
    </source>
</evidence>
<protein>
    <submittedName>
        <fullName evidence="2">Uncharacterized protein</fullName>
    </submittedName>
</protein>
<dbReference type="EMBL" id="KB445551">
    <property type="protein sequence ID" value="EMC99668.1"/>
    <property type="molecule type" value="Genomic_DNA"/>
</dbReference>